<dbReference type="RefSeq" id="WP_342610311.1">
    <property type="nucleotide sequence ID" value="NZ_CP128355.1"/>
</dbReference>
<evidence type="ECO:0000256" key="1">
    <source>
        <dbReference type="SAM" id="SignalP"/>
    </source>
</evidence>
<feature type="signal peptide" evidence="1">
    <location>
        <begin position="1"/>
        <end position="27"/>
    </location>
</feature>
<evidence type="ECO:0000313" key="3">
    <source>
        <dbReference type="Proteomes" id="UP001436297"/>
    </source>
</evidence>
<keyword evidence="1" id="KW-0732">Signal</keyword>
<accession>A0ABZ3ECF9</accession>
<keyword evidence="3" id="KW-1185">Reference proteome</keyword>
<dbReference type="EMBL" id="CP128355">
    <property type="protein sequence ID" value="XAF70004.1"/>
    <property type="molecule type" value="Genomic_DNA"/>
</dbReference>
<sequence>MFKKNFGLIGASLVAGAMLLINQPAQASTQGENELQNDALQRVETEFHLDGNVDVLGKGMVDKGDYYSISLANSAGAGGMYEIKIMKNTGKVYYGDNTHATYESAGYLDLSKYDLD</sequence>
<gene>
    <name evidence="2" type="ORF">QQM35_07960</name>
</gene>
<evidence type="ECO:0000313" key="2">
    <source>
        <dbReference type="EMBL" id="XAF70004.1"/>
    </source>
</evidence>
<reference evidence="2 3" key="1">
    <citation type="journal article" date="2024" name="Pathogens">
        <title>Staphylococcus hsinchuensis sp. nov., Isolated from Soymilk.</title>
        <authorList>
            <person name="Wang Y.T."/>
            <person name="Lin Y.C."/>
            <person name="Hsieh Y.H."/>
            <person name="Lin Y.T."/>
            <person name="Hamada M."/>
            <person name="Chen C.C."/>
            <person name="Liou J.S."/>
            <person name="Lee A.Y."/>
            <person name="Zhang W.L."/>
            <person name="Chen Y.T."/>
            <person name="Huang C.H."/>
        </authorList>
    </citation>
    <scope>NUCLEOTIDE SEQUENCE [LARGE SCALE GENOMIC DNA]</scope>
    <source>
        <strain evidence="2 3">H164</strain>
    </source>
</reference>
<organism evidence="2 3">
    <name type="scientific">Staphylococcus hsinchuensis</name>
    <dbReference type="NCBI Taxonomy" id="3051183"/>
    <lineage>
        <taxon>Bacteria</taxon>
        <taxon>Bacillati</taxon>
        <taxon>Bacillota</taxon>
        <taxon>Bacilli</taxon>
        <taxon>Bacillales</taxon>
        <taxon>Staphylococcaceae</taxon>
        <taxon>Staphylococcus</taxon>
    </lineage>
</organism>
<protein>
    <submittedName>
        <fullName evidence="2">Uncharacterized protein</fullName>
    </submittedName>
</protein>
<feature type="chain" id="PRO_5046213630" evidence="1">
    <location>
        <begin position="28"/>
        <end position="116"/>
    </location>
</feature>
<dbReference type="Proteomes" id="UP001436297">
    <property type="component" value="Chromosome"/>
</dbReference>
<name>A0ABZ3ECF9_9STAP</name>
<proteinExistence type="predicted"/>